<feature type="transmembrane region" description="Helical" evidence="9">
    <location>
        <begin position="6"/>
        <end position="25"/>
    </location>
</feature>
<dbReference type="InterPro" id="IPR038430">
    <property type="entry name" value="NDAH_ubi_oxred_su3_sf"/>
</dbReference>
<feature type="transmembrane region" description="Helical" evidence="9">
    <location>
        <begin position="90"/>
        <end position="109"/>
    </location>
</feature>
<dbReference type="EMBL" id="MK051029">
    <property type="protein sequence ID" value="QKK69304.1"/>
    <property type="molecule type" value="Genomic_DNA"/>
</dbReference>
<dbReference type="PANTHER" id="PTHR11058:SF9">
    <property type="entry name" value="NADH-UBIQUINONE OXIDOREDUCTASE CHAIN 3"/>
    <property type="match status" value="1"/>
</dbReference>
<reference evidence="10" key="1">
    <citation type="submission" date="2018-10" db="EMBL/GenBank/DDBJ databases">
        <title>Mitochondrial genome of four interrelated genera and Comparative analysis in the family Vespidae (Hymenoptera: Vespidae).</title>
        <authorList>
            <person name="Zhang Q.-H."/>
            <person name="Li T.-J."/>
        </authorList>
    </citation>
    <scope>NUCLEOTIDE SEQUENCE</scope>
</reference>
<evidence type="ECO:0000256" key="9">
    <source>
        <dbReference type="RuleBase" id="RU003640"/>
    </source>
</evidence>
<keyword evidence="4 9" id="KW-0813">Transport</keyword>
<dbReference type="EC" id="7.1.1.2" evidence="9"/>
<dbReference type="InterPro" id="IPR000440">
    <property type="entry name" value="NADH_UbQ/plastoQ_OxRdtase_su3"/>
</dbReference>
<keyword evidence="9" id="KW-1278">Translocase</keyword>
<dbReference type="Pfam" id="PF00507">
    <property type="entry name" value="Oxidored_q4"/>
    <property type="match status" value="1"/>
</dbReference>
<evidence type="ECO:0000256" key="2">
    <source>
        <dbReference type="ARBA" id="ARBA00008472"/>
    </source>
</evidence>
<gene>
    <name evidence="10" type="primary">ND3</name>
</gene>
<evidence type="ECO:0000313" key="10">
    <source>
        <dbReference type="EMBL" id="QKK69304.1"/>
    </source>
</evidence>
<dbReference type="GO" id="GO:0030964">
    <property type="term" value="C:NADH dehydrogenase complex"/>
    <property type="evidence" value="ECO:0007669"/>
    <property type="project" value="TreeGrafter"/>
</dbReference>
<evidence type="ECO:0000256" key="8">
    <source>
        <dbReference type="ARBA" id="ARBA00049551"/>
    </source>
</evidence>
<keyword evidence="6 9" id="KW-1133">Transmembrane helix</keyword>
<protein>
    <recommendedName>
        <fullName evidence="3 9">NADH-ubiquinone oxidoreductase chain 3</fullName>
        <ecNumber evidence="9">7.1.1.2</ecNumber>
    </recommendedName>
</protein>
<geneLocation type="mitochondrion" evidence="10"/>
<keyword evidence="5 9" id="KW-0812">Transmembrane</keyword>
<evidence type="ECO:0000256" key="1">
    <source>
        <dbReference type="ARBA" id="ARBA00004370"/>
    </source>
</evidence>
<evidence type="ECO:0000256" key="7">
    <source>
        <dbReference type="ARBA" id="ARBA00023136"/>
    </source>
</evidence>
<evidence type="ECO:0000256" key="4">
    <source>
        <dbReference type="ARBA" id="ARBA00022448"/>
    </source>
</evidence>
<keyword evidence="9" id="KW-0679">Respiratory chain</keyword>
<keyword evidence="9 10" id="KW-0496">Mitochondrion</keyword>
<organism evidence="10">
    <name type="scientific">Anterhynchium abdominale</name>
    <dbReference type="NCBI Taxonomy" id="1589846"/>
    <lineage>
        <taxon>Eukaryota</taxon>
        <taxon>Metazoa</taxon>
        <taxon>Ecdysozoa</taxon>
        <taxon>Arthropoda</taxon>
        <taxon>Hexapoda</taxon>
        <taxon>Insecta</taxon>
        <taxon>Pterygota</taxon>
        <taxon>Neoptera</taxon>
        <taxon>Endopterygota</taxon>
        <taxon>Hymenoptera</taxon>
        <taxon>Apocrita</taxon>
        <taxon>Aculeata</taxon>
        <taxon>Vespoidea</taxon>
        <taxon>Vespidae</taxon>
        <taxon>Eumeninae</taxon>
        <taxon>Anterhynchium</taxon>
    </lineage>
</organism>
<comment type="function">
    <text evidence="9">Core subunit of the mitochondrial membrane respiratory chain NADH dehydrogenase (Complex I) which catalyzes electron transfer from NADH through the respiratory chain, using ubiquinone as an electron acceptor. Essential for the catalytic activity of complex I.</text>
</comment>
<comment type="similarity">
    <text evidence="2 9">Belongs to the complex I subunit 3 family.</text>
</comment>
<evidence type="ECO:0000256" key="5">
    <source>
        <dbReference type="ARBA" id="ARBA00022692"/>
    </source>
</evidence>
<evidence type="ECO:0000256" key="6">
    <source>
        <dbReference type="ARBA" id="ARBA00022989"/>
    </source>
</evidence>
<comment type="subcellular location">
    <subcellularLocation>
        <location evidence="1">Membrane</location>
    </subcellularLocation>
    <subcellularLocation>
        <location evidence="9">Mitochondrion membrane</location>
        <topology evidence="9">Multi-pass membrane protein</topology>
    </subcellularLocation>
</comment>
<feature type="transmembrane region" description="Helical" evidence="9">
    <location>
        <begin position="57"/>
        <end position="78"/>
    </location>
</feature>
<keyword evidence="9" id="KW-0520">NAD</keyword>
<dbReference type="Gene3D" id="1.20.58.1610">
    <property type="entry name" value="NADH:ubiquinone/plastoquinone oxidoreductase, chain 3"/>
    <property type="match status" value="1"/>
</dbReference>
<dbReference type="GO" id="GO:0008137">
    <property type="term" value="F:NADH dehydrogenase (ubiquinone) activity"/>
    <property type="evidence" value="ECO:0007669"/>
    <property type="project" value="UniProtKB-UniRule"/>
</dbReference>
<proteinExistence type="inferred from homology"/>
<comment type="catalytic activity">
    <reaction evidence="8 9">
        <text>a ubiquinone + NADH + 5 H(+)(in) = a ubiquinol + NAD(+) + 4 H(+)(out)</text>
        <dbReference type="Rhea" id="RHEA:29091"/>
        <dbReference type="Rhea" id="RHEA-COMP:9565"/>
        <dbReference type="Rhea" id="RHEA-COMP:9566"/>
        <dbReference type="ChEBI" id="CHEBI:15378"/>
        <dbReference type="ChEBI" id="CHEBI:16389"/>
        <dbReference type="ChEBI" id="CHEBI:17976"/>
        <dbReference type="ChEBI" id="CHEBI:57540"/>
        <dbReference type="ChEBI" id="CHEBI:57945"/>
        <dbReference type="EC" id="7.1.1.2"/>
    </reaction>
</comment>
<dbReference type="AlphaFoldDB" id="A0A6M9AUN2"/>
<keyword evidence="9" id="KW-0830">Ubiquinone</keyword>
<sequence length="118" mass="13945">MMKFIIMSILPMTLIFLLILINFLFSKKSLNDREKPSPFECGFNPLTNARLPFSIQFFIIMIIFLIFDIEIIILTPLIPTLKLNLNMFTWFMTILIILIILSFGLIIEWNEQSTLWIK</sequence>
<keyword evidence="7 9" id="KW-0472">Membrane</keyword>
<dbReference type="PANTHER" id="PTHR11058">
    <property type="entry name" value="NADH-UBIQUINONE OXIDOREDUCTASE CHAIN 3"/>
    <property type="match status" value="1"/>
</dbReference>
<accession>A0A6M9AUN2</accession>
<name>A0A6M9AUN2_9HYME</name>
<dbReference type="GO" id="GO:0031966">
    <property type="term" value="C:mitochondrial membrane"/>
    <property type="evidence" value="ECO:0007669"/>
    <property type="project" value="UniProtKB-SubCell"/>
</dbReference>
<keyword evidence="9" id="KW-0249">Electron transport</keyword>
<evidence type="ECO:0000256" key="3">
    <source>
        <dbReference type="ARBA" id="ARBA00021007"/>
    </source>
</evidence>